<dbReference type="AlphaFoldDB" id="A0A1G6HEL3"/>
<feature type="active site" description="Acyl-thioester intermediate" evidence="2">
    <location>
        <position position="215"/>
    </location>
</feature>
<keyword evidence="5" id="KW-1185">Reference proteome</keyword>
<feature type="active site" description="Proton donor/acceptor" evidence="2">
    <location>
        <position position="149"/>
    </location>
</feature>
<keyword evidence="3" id="KW-0472">Membrane</keyword>
<evidence type="ECO:0000313" key="5">
    <source>
        <dbReference type="Proteomes" id="UP000242949"/>
    </source>
</evidence>
<name>A0A1G6HEL3_9BACI</name>
<dbReference type="SUPFAM" id="SSF63817">
    <property type="entry name" value="Sortase"/>
    <property type="match status" value="1"/>
</dbReference>
<dbReference type="EMBL" id="FMYI01000002">
    <property type="protein sequence ID" value="SDB91866.1"/>
    <property type="molecule type" value="Genomic_DNA"/>
</dbReference>
<dbReference type="CDD" id="cd05829">
    <property type="entry name" value="Sortase_F"/>
    <property type="match status" value="1"/>
</dbReference>
<dbReference type="STRING" id="1612202.SAMN05421734_102477"/>
<dbReference type="Pfam" id="PF04203">
    <property type="entry name" value="Sortase"/>
    <property type="match status" value="1"/>
</dbReference>
<keyword evidence="1" id="KW-0378">Hydrolase</keyword>
<dbReference type="Proteomes" id="UP000242949">
    <property type="component" value="Unassembled WGS sequence"/>
</dbReference>
<evidence type="ECO:0000256" key="1">
    <source>
        <dbReference type="ARBA" id="ARBA00022801"/>
    </source>
</evidence>
<reference evidence="5" key="1">
    <citation type="submission" date="2016-09" db="EMBL/GenBank/DDBJ databases">
        <authorList>
            <person name="Varghese N."/>
            <person name="Submissions S."/>
        </authorList>
    </citation>
    <scope>NUCLEOTIDE SEQUENCE [LARGE SCALE GENOMIC DNA]</scope>
    <source>
        <strain evidence="5">S5</strain>
    </source>
</reference>
<gene>
    <name evidence="4" type="ORF">SAMN05421734_102477</name>
</gene>
<feature type="transmembrane region" description="Helical" evidence="3">
    <location>
        <begin position="20"/>
        <end position="38"/>
    </location>
</feature>
<keyword evidence="3" id="KW-1133">Transmembrane helix</keyword>
<protein>
    <submittedName>
        <fullName evidence="4">LPXTG-site transpeptidase (Sortase) family protein</fullName>
    </submittedName>
</protein>
<accession>A0A1G6HEL3</accession>
<sequence length="239" mass="26455">MRALFYSLKQENMQLKDKMITLSLSIVMVISFGFYFLGAHVDNIGAETLSGDLLSQRSTYQPTYKSSRLFPDAGSVTPRRVDITPVGSSTQGIVPDRISIPSIDVDTSIEDVGILPDGKMGVPDDGDQVGWFNRGPKPGAAGQAVMAGHVDDQNGPAIFYHLDELEKGDVVKVHNDQGDERIFRVTHKKVYPYDEKNIEEVFGPTSQSNLNLITCTGEFDRQAGTHRERLVVFTEEMTQ</sequence>
<dbReference type="InterPro" id="IPR042001">
    <property type="entry name" value="Sortase_F"/>
</dbReference>
<dbReference type="GO" id="GO:0016787">
    <property type="term" value="F:hydrolase activity"/>
    <property type="evidence" value="ECO:0007669"/>
    <property type="project" value="UniProtKB-KW"/>
</dbReference>
<dbReference type="Gene3D" id="2.40.260.10">
    <property type="entry name" value="Sortase"/>
    <property type="match status" value="1"/>
</dbReference>
<evidence type="ECO:0000256" key="3">
    <source>
        <dbReference type="SAM" id="Phobius"/>
    </source>
</evidence>
<keyword evidence="3" id="KW-0812">Transmembrane</keyword>
<evidence type="ECO:0000256" key="2">
    <source>
        <dbReference type="PIRSR" id="PIRSR605754-1"/>
    </source>
</evidence>
<dbReference type="InterPro" id="IPR023365">
    <property type="entry name" value="Sortase_dom-sf"/>
</dbReference>
<organism evidence="4 5">
    <name type="scientific">Pelagirhabdus alkalitolerans</name>
    <dbReference type="NCBI Taxonomy" id="1612202"/>
    <lineage>
        <taxon>Bacteria</taxon>
        <taxon>Bacillati</taxon>
        <taxon>Bacillota</taxon>
        <taxon>Bacilli</taxon>
        <taxon>Bacillales</taxon>
        <taxon>Bacillaceae</taxon>
        <taxon>Pelagirhabdus</taxon>
    </lineage>
</organism>
<evidence type="ECO:0000313" key="4">
    <source>
        <dbReference type="EMBL" id="SDB91866.1"/>
    </source>
</evidence>
<proteinExistence type="predicted"/>
<dbReference type="InterPro" id="IPR005754">
    <property type="entry name" value="Sortase"/>
</dbReference>